<proteinExistence type="predicted"/>
<gene>
    <name evidence="1" type="ORF">PITCH_A1020026</name>
</gene>
<dbReference type="EMBL" id="OJIN01000005">
    <property type="protein sequence ID" value="SPD71781.1"/>
    <property type="molecule type" value="Genomic_DNA"/>
</dbReference>
<protein>
    <recommendedName>
        <fullName evidence="2">DUF5610 domain-containing protein</fullName>
    </recommendedName>
</protein>
<name>A0A445MQQ8_9BACT</name>
<reference evidence="1" key="1">
    <citation type="submission" date="2018-01" db="EMBL/GenBank/DDBJ databases">
        <authorList>
            <person name="Regsiter A."/>
            <person name="William W."/>
        </authorList>
    </citation>
    <scope>NUCLEOTIDE SEQUENCE</scope>
    <source>
        <strain evidence="1">TRIP AH-1</strain>
    </source>
</reference>
<organism evidence="1">
    <name type="scientific">uncultured Desulfobacterium sp</name>
    <dbReference type="NCBI Taxonomy" id="201089"/>
    <lineage>
        <taxon>Bacteria</taxon>
        <taxon>Pseudomonadati</taxon>
        <taxon>Thermodesulfobacteriota</taxon>
        <taxon>Desulfobacteria</taxon>
        <taxon>Desulfobacterales</taxon>
        <taxon>Desulfobacteriaceae</taxon>
        <taxon>Desulfobacterium</taxon>
        <taxon>environmental samples</taxon>
    </lineage>
</organism>
<sequence length="281" mass="31334">MYPITSNCQCAPSYSNYGDISESRKRVQAMSILASSTISKDLTIYTDEGDKVTISYDRETQASYEDLKALTYQGTISVNGDQAVVDQSSAELMTEKFLFEDEQNLEISVDGDLSEEELKDIKKVIKRIDKLMTDLLYGGNISKTMKQAEKTGGIDTIAGVEADYQYETTFTIQQLAAAQNTTYSRYALPEAQPTDSDTTGSEDIRKVVDQMAKLVDESDLKPSKLIKQVRELFSGIIEELKEDRPGNRAGRHWADLIGSELMKRIKQMDDGEDEGYSSSIA</sequence>
<evidence type="ECO:0000313" key="1">
    <source>
        <dbReference type="EMBL" id="SPD71781.1"/>
    </source>
</evidence>
<accession>A0A445MQQ8</accession>
<evidence type="ECO:0008006" key="2">
    <source>
        <dbReference type="Google" id="ProtNLM"/>
    </source>
</evidence>
<dbReference type="AlphaFoldDB" id="A0A445MQQ8"/>